<dbReference type="InterPro" id="IPR023148">
    <property type="entry name" value="tRNA_m1G_MeTrfase_C_sf"/>
</dbReference>
<keyword evidence="10 15" id="KW-0949">S-adenosyl-L-methionine</keyword>
<dbReference type="GO" id="GO:0052906">
    <property type="term" value="F:tRNA (guanine(37)-N1)-methyltransferase activity"/>
    <property type="evidence" value="ECO:0007669"/>
    <property type="project" value="UniProtKB-UniRule"/>
</dbReference>
<dbReference type="Gene3D" id="3.40.1280.10">
    <property type="match status" value="1"/>
</dbReference>
<evidence type="ECO:0000256" key="7">
    <source>
        <dbReference type="ARBA" id="ARBA00022490"/>
    </source>
</evidence>
<dbReference type="PANTHER" id="PTHR46417">
    <property type="entry name" value="TRNA (GUANINE-N(1)-)-METHYLTRANSFERASE"/>
    <property type="match status" value="1"/>
</dbReference>
<feature type="binding site" evidence="15 16">
    <location>
        <begin position="133"/>
        <end position="138"/>
    </location>
    <ligand>
        <name>S-adenosyl-L-methionine</name>
        <dbReference type="ChEBI" id="CHEBI:59789"/>
    </ligand>
</feature>
<dbReference type="HAMAP" id="MF_00605">
    <property type="entry name" value="TrmD"/>
    <property type="match status" value="1"/>
</dbReference>
<evidence type="ECO:0000256" key="1">
    <source>
        <dbReference type="ARBA" id="ARBA00002634"/>
    </source>
</evidence>
<evidence type="ECO:0000256" key="16">
    <source>
        <dbReference type="PIRSR" id="PIRSR000386-1"/>
    </source>
</evidence>
<dbReference type="InterPro" id="IPR002649">
    <property type="entry name" value="tRNA_m1G_MeTrfase_TrmD"/>
</dbReference>
<dbReference type="GO" id="GO:0002939">
    <property type="term" value="P:tRNA N1-guanine methylation"/>
    <property type="evidence" value="ECO:0007669"/>
    <property type="project" value="TreeGrafter"/>
</dbReference>
<dbReference type="FunFam" id="1.10.1270.20:FF:000001">
    <property type="entry name" value="tRNA (guanine-N(1)-)-methyltransferase"/>
    <property type="match status" value="1"/>
</dbReference>
<evidence type="ECO:0000256" key="17">
    <source>
        <dbReference type="RuleBase" id="RU003464"/>
    </source>
</evidence>
<protein>
    <recommendedName>
        <fullName evidence="6 15">tRNA (guanine-N(1)-)-methyltransferase</fullName>
        <ecNumber evidence="5 15">2.1.1.228</ecNumber>
    </recommendedName>
    <alternativeName>
        <fullName evidence="12 15">M1G-methyltransferase</fullName>
    </alternativeName>
    <alternativeName>
        <fullName evidence="13 15">tRNA [GM37] methyltransferase</fullName>
    </alternativeName>
</protein>
<dbReference type="Gene3D" id="1.10.1270.20">
    <property type="entry name" value="tRNA(m1g37)methyltransferase, domain 2"/>
    <property type="match status" value="1"/>
</dbReference>
<accession>A0A937LCE4</accession>
<evidence type="ECO:0000256" key="11">
    <source>
        <dbReference type="ARBA" id="ARBA00022694"/>
    </source>
</evidence>
<evidence type="ECO:0000256" key="15">
    <source>
        <dbReference type="HAMAP-Rule" id="MF_00605"/>
    </source>
</evidence>
<comment type="subcellular location">
    <subcellularLocation>
        <location evidence="2 15 17">Cytoplasm</location>
    </subcellularLocation>
</comment>
<evidence type="ECO:0000256" key="13">
    <source>
        <dbReference type="ARBA" id="ARBA00033392"/>
    </source>
</evidence>
<evidence type="ECO:0000256" key="8">
    <source>
        <dbReference type="ARBA" id="ARBA00022603"/>
    </source>
</evidence>
<comment type="catalytic activity">
    <reaction evidence="14 15 17">
        <text>guanosine(37) in tRNA + S-adenosyl-L-methionine = N(1)-methylguanosine(37) in tRNA + S-adenosyl-L-homocysteine + H(+)</text>
        <dbReference type="Rhea" id="RHEA:36899"/>
        <dbReference type="Rhea" id="RHEA-COMP:10145"/>
        <dbReference type="Rhea" id="RHEA-COMP:10147"/>
        <dbReference type="ChEBI" id="CHEBI:15378"/>
        <dbReference type="ChEBI" id="CHEBI:57856"/>
        <dbReference type="ChEBI" id="CHEBI:59789"/>
        <dbReference type="ChEBI" id="CHEBI:73542"/>
        <dbReference type="ChEBI" id="CHEBI:74269"/>
        <dbReference type="EC" id="2.1.1.228"/>
    </reaction>
</comment>
<keyword evidence="11 15" id="KW-0819">tRNA processing</keyword>
<dbReference type="PANTHER" id="PTHR46417:SF1">
    <property type="entry name" value="TRNA (GUANINE-N(1)-)-METHYLTRANSFERASE"/>
    <property type="match status" value="1"/>
</dbReference>
<dbReference type="FunFam" id="3.40.1280.10:FF:000001">
    <property type="entry name" value="tRNA (guanine-N(1)-)-methyltransferase"/>
    <property type="match status" value="1"/>
</dbReference>
<dbReference type="InterPro" id="IPR016009">
    <property type="entry name" value="tRNA_MeTrfase_TRMD/TRM10"/>
</dbReference>
<evidence type="ECO:0000256" key="5">
    <source>
        <dbReference type="ARBA" id="ARBA00012807"/>
    </source>
</evidence>
<dbReference type="InterPro" id="IPR029028">
    <property type="entry name" value="Alpha/beta_knot_MTases"/>
</dbReference>
<dbReference type="InterPro" id="IPR029026">
    <property type="entry name" value="tRNA_m1G_MTases_N"/>
</dbReference>
<comment type="similarity">
    <text evidence="3 15 17">Belongs to the RNA methyltransferase TrmD family.</text>
</comment>
<dbReference type="NCBIfam" id="TIGR00088">
    <property type="entry name" value="trmD"/>
    <property type="match status" value="1"/>
</dbReference>
<evidence type="ECO:0000256" key="2">
    <source>
        <dbReference type="ARBA" id="ARBA00004496"/>
    </source>
</evidence>
<feature type="domain" description="tRNA methyltransferase TRMD/TRM10-type" evidence="18">
    <location>
        <begin position="1"/>
        <end position="226"/>
    </location>
</feature>
<dbReference type="SUPFAM" id="SSF75217">
    <property type="entry name" value="alpha/beta knot"/>
    <property type="match status" value="1"/>
</dbReference>
<dbReference type="AlphaFoldDB" id="A0A937LCE4"/>
<evidence type="ECO:0000256" key="4">
    <source>
        <dbReference type="ARBA" id="ARBA00011738"/>
    </source>
</evidence>
<sequence>MNFTFISLFPEIIRSALNESITKRAIENSLISFKTINPRDYLKTKERIDDKVYGGGPGMLLKSEPLMKAIDNATSKFDRSESKIIYLSPKGKPFTQETAETLALEKNIIFICGRYEGIDQRIIDHYVDDEISIGDYVLSGGELPALVVFDAIARNIEGVLGDDASLEQESFSGGLLEYPQYTRPEKMKLGDAPKELLSGNHAVIEQWRKKQMLGITALRRKDLLEKIKLSAEEKALLEEFFDELE</sequence>
<evidence type="ECO:0000256" key="12">
    <source>
        <dbReference type="ARBA" id="ARBA00029736"/>
    </source>
</evidence>
<keyword evidence="7 15" id="KW-0963">Cytoplasm</keyword>
<evidence type="ECO:0000256" key="6">
    <source>
        <dbReference type="ARBA" id="ARBA00014679"/>
    </source>
</evidence>
<gene>
    <name evidence="15 19" type="primary">trmD</name>
    <name evidence="19" type="ORF">ISQ63_01695</name>
</gene>
<evidence type="ECO:0000256" key="14">
    <source>
        <dbReference type="ARBA" id="ARBA00047783"/>
    </source>
</evidence>
<keyword evidence="9 15" id="KW-0808">Transferase</keyword>
<dbReference type="Proteomes" id="UP000744438">
    <property type="component" value="Unassembled WGS sequence"/>
</dbReference>
<dbReference type="EC" id="2.1.1.228" evidence="5 15"/>
<dbReference type="EMBL" id="JADHQC010000005">
    <property type="protein sequence ID" value="MBL6811579.1"/>
    <property type="molecule type" value="Genomic_DNA"/>
</dbReference>
<evidence type="ECO:0000256" key="3">
    <source>
        <dbReference type="ARBA" id="ARBA00007630"/>
    </source>
</evidence>
<dbReference type="NCBIfam" id="NF000648">
    <property type="entry name" value="PRK00026.1"/>
    <property type="match status" value="1"/>
</dbReference>
<evidence type="ECO:0000259" key="18">
    <source>
        <dbReference type="Pfam" id="PF01746"/>
    </source>
</evidence>
<evidence type="ECO:0000313" key="20">
    <source>
        <dbReference type="Proteomes" id="UP000744438"/>
    </source>
</evidence>
<keyword evidence="8 15" id="KW-0489">Methyltransferase</keyword>
<comment type="caution">
    <text evidence="19">The sequence shown here is derived from an EMBL/GenBank/DDBJ whole genome shotgun (WGS) entry which is preliminary data.</text>
</comment>
<evidence type="ECO:0000313" key="19">
    <source>
        <dbReference type="EMBL" id="MBL6811579.1"/>
    </source>
</evidence>
<proteinExistence type="inferred from homology"/>
<organism evidence="19 20">
    <name type="scientific">SAR86 cluster bacterium</name>
    <dbReference type="NCBI Taxonomy" id="2030880"/>
    <lineage>
        <taxon>Bacteria</taxon>
        <taxon>Pseudomonadati</taxon>
        <taxon>Pseudomonadota</taxon>
        <taxon>Gammaproteobacteria</taxon>
        <taxon>SAR86 cluster</taxon>
    </lineage>
</organism>
<comment type="subunit">
    <text evidence="4 15 17">Homodimer.</text>
</comment>
<feature type="binding site" evidence="15 16">
    <location>
        <position position="113"/>
    </location>
    <ligand>
        <name>S-adenosyl-L-methionine</name>
        <dbReference type="ChEBI" id="CHEBI:59789"/>
    </ligand>
</feature>
<dbReference type="CDD" id="cd18080">
    <property type="entry name" value="TrmD-like"/>
    <property type="match status" value="1"/>
</dbReference>
<reference evidence="19" key="1">
    <citation type="submission" date="2020-10" db="EMBL/GenBank/DDBJ databases">
        <title>Microbiome of the Black Sea water column analyzed by genome centric metagenomics.</title>
        <authorList>
            <person name="Cabello-Yeves P.J."/>
            <person name="Callieri C."/>
            <person name="Picazo A."/>
            <person name="Mehrshad M."/>
            <person name="Haro-Moreno J.M."/>
            <person name="Roda-Garcia J."/>
            <person name="Dzembekova N."/>
            <person name="Slabakova V."/>
            <person name="Slabakova N."/>
            <person name="Moncheva S."/>
            <person name="Rodriguez-Valera F."/>
        </authorList>
    </citation>
    <scope>NUCLEOTIDE SEQUENCE</scope>
    <source>
        <strain evidence="19">BS307-5m-G49</strain>
    </source>
</reference>
<name>A0A937LCE4_9GAMM</name>
<evidence type="ECO:0000256" key="9">
    <source>
        <dbReference type="ARBA" id="ARBA00022679"/>
    </source>
</evidence>
<dbReference type="GO" id="GO:0005829">
    <property type="term" value="C:cytosol"/>
    <property type="evidence" value="ECO:0007669"/>
    <property type="project" value="TreeGrafter"/>
</dbReference>
<comment type="function">
    <text evidence="1 15 17">Specifically methylates guanosine-37 in various tRNAs.</text>
</comment>
<evidence type="ECO:0000256" key="10">
    <source>
        <dbReference type="ARBA" id="ARBA00022691"/>
    </source>
</evidence>
<dbReference type="Pfam" id="PF01746">
    <property type="entry name" value="tRNA_m1G_MT"/>
    <property type="match status" value="1"/>
</dbReference>
<dbReference type="PIRSF" id="PIRSF000386">
    <property type="entry name" value="tRNA_mtase"/>
    <property type="match status" value="1"/>
</dbReference>